<protein>
    <submittedName>
        <fullName evidence="4">Nucleoporin nup61</fullName>
    </submittedName>
</protein>
<feature type="coiled-coil region" evidence="1">
    <location>
        <begin position="328"/>
        <end position="393"/>
    </location>
</feature>
<dbReference type="SUPFAM" id="SSF101447">
    <property type="entry name" value="Formin homology 2 domain (FH2 domain)"/>
    <property type="match status" value="1"/>
</dbReference>
<proteinExistence type="predicted"/>
<name>A0A0W8DHQ5_PHYNI</name>
<dbReference type="PANTHER" id="PTHR45733">
    <property type="entry name" value="FORMIN-J"/>
    <property type="match status" value="1"/>
</dbReference>
<reference evidence="4 5" key="1">
    <citation type="submission" date="2015-11" db="EMBL/GenBank/DDBJ databases">
        <title>Genomes and virulence difference between two physiological races of Phytophthora nicotianae.</title>
        <authorList>
            <person name="Liu H."/>
            <person name="Ma X."/>
            <person name="Yu H."/>
            <person name="Fang D."/>
            <person name="Li Y."/>
            <person name="Wang X."/>
            <person name="Wang W."/>
            <person name="Dong Y."/>
            <person name="Xiao B."/>
        </authorList>
    </citation>
    <scope>NUCLEOTIDE SEQUENCE [LARGE SCALE GENOMIC DNA]</scope>
    <source>
        <strain evidence="5">race 1</strain>
    </source>
</reference>
<comment type="caution">
    <text evidence="4">The sequence shown here is derived from an EMBL/GenBank/DDBJ whole genome shotgun (WGS) entry which is preliminary data.</text>
</comment>
<dbReference type="AlphaFoldDB" id="A0A0W8DHQ5"/>
<feature type="region of interest" description="Disordered" evidence="2">
    <location>
        <begin position="35"/>
        <end position="56"/>
    </location>
</feature>
<dbReference type="SMART" id="SM00498">
    <property type="entry name" value="FH2"/>
    <property type="match status" value="1"/>
</dbReference>
<accession>A0A0W8DHQ5</accession>
<dbReference type="PROSITE" id="PS51444">
    <property type="entry name" value="FH2"/>
    <property type="match status" value="1"/>
</dbReference>
<dbReference type="Pfam" id="PF02181">
    <property type="entry name" value="FH2"/>
    <property type="match status" value="1"/>
</dbReference>
<dbReference type="InterPro" id="IPR042201">
    <property type="entry name" value="FH2_Formin_sf"/>
</dbReference>
<evidence type="ECO:0000256" key="2">
    <source>
        <dbReference type="SAM" id="MobiDB-lite"/>
    </source>
</evidence>
<organism evidence="4 5">
    <name type="scientific">Phytophthora nicotianae</name>
    <name type="common">Potato buckeye rot agent</name>
    <name type="synonym">Phytophthora parasitica</name>
    <dbReference type="NCBI Taxonomy" id="4792"/>
    <lineage>
        <taxon>Eukaryota</taxon>
        <taxon>Sar</taxon>
        <taxon>Stramenopiles</taxon>
        <taxon>Oomycota</taxon>
        <taxon>Peronosporomycetes</taxon>
        <taxon>Peronosporales</taxon>
        <taxon>Peronosporaceae</taxon>
        <taxon>Phytophthora</taxon>
    </lineage>
</organism>
<dbReference type="Gene3D" id="1.20.58.2220">
    <property type="entry name" value="Formin, FH2 domain"/>
    <property type="match status" value="1"/>
</dbReference>
<dbReference type="Proteomes" id="UP000054636">
    <property type="component" value="Unassembled WGS sequence"/>
</dbReference>
<sequence length="442" mass="48687">MLKMGLPEGAVRHKMTTENIDVRALDLGPDATVSQLSSSGGANAAKAAVPKPKRARKKLHWQPISEDRLSNLNQQTIWEDEDDDVDFDVDMDELEALFFANQNTNSAKKNSLRGQSKALKRKQAVTLIDGKRAMNAAISLARVKLSYSEIADAVTKFDPSGLTIEQLIGINEFLPTSEEAAVVSGYTGDRKMLGEAEKFIFEIAKVKRYAPRMECLVYKMSFTSRSTELAASVAHLQKAGEEVKGSRLLKILLAMVLKLGNTLNGSGEENGIKGFTVDSLLRLGHTKAVNQKTTVLHYLVRLVKKNHPQVLDFQAELRSVPLAARESFETVDEEFKKLERGLASLNTELGLLEKQAVESLGLEVTVKAMQNAASDIEAQMKTLADGIARAREEVSSVLDYFGEDPKRNPTEFFTTLASFCSVRSLFVVSMLYADVKANILLT</sequence>
<dbReference type="InterPro" id="IPR051144">
    <property type="entry name" value="Formin_homology_domain"/>
</dbReference>
<evidence type="ECO:0000313" key="5">
    <source>
        <dbReference type="Proteomes" id="UP000054636"/>
    </source>
</evidence>
<dbReference type="InterPro" id="IPR015425">
    <property type="entry name" value="FH2_Formin"/>
</dbReference>
<evidence type="ECO:0000313" key="4">
    <source>
        <dbReference type="EMBL" id="KUF95901.1"/>
    </source>
</evidence>
<evidence type="ECO:0000259" key="3">
    <source>
        <dbReference type="PROSITE" id="PS51444"/>
    </source>
</evidence>
<feature type="domain" description="FH2" evidence="3">
    <location>
        <begin position="46"/>
        <end position="442"/>
    </location>
</feature>
<dbReference type="PANTHER" id="PTHR45733:SF34">
    <property type="entry name" value="FH2 DOMAIN-CONTAINING PROTEIN"/>
    <property type="match status" value="1"/>
</dbReference>
<dbReference type="EMBL" id="LNFP01000197">
    <property type="protein sequence ID" value="KUF95901.1"/>
    <property type="molecule type" value="Genomic_DNA"/>
</dbReference>
<keyword evidence="1" id="KW-0175">Coiled coil</keyword>
<evidence type="ECO:0000256" key="1">
    <source>
        <dbReference type="SAM" id="Coils"/>
    </source>
</evidence>
<gene>
    <name evidence="4" type="ORF">AM588_10008424</name>
</gene>